<dbReference type="Proteomes" id="UP001215598">
    <property type="component" value="Unassembled WGS sequence"/>
</dbReference>
<reference evidence="2" key="1">
    <citation type="submission" date="2023-03" db="EMBL/GenBank/DDBJ databases">
        <title>Massive genome expansion in bonnet fungi (Mycena s.s.) driven by repeated elements and novel gene families across ecological guilds.</title>
        <authorList>
            <consortium name="Lawrence Berkeley National Laboratory"/>
            <person name="Harder C.B."/>
            <person name="Miyauchi S."/>
            <person name="Viragh M."/>
            <person name="Kuo A."/>
            <person name="Thoen E."/>
            <person name="Andreopoulos B."/>
            <person name="Lu D."/>
            <person name="Skrede I."/>
            <person name="Drula E."/>
            <person name="Henrissat B."/>
            <person name="Morin E."/>
            <person name="Kohler A."/>
            <person name="Barry K."/>
            <person name="LaButti K."/>
            <person name="Morin E."/>
            <person name="Salamov A."/>
            <person name="Lipzen A."/>
            <person name="Mereny Z."/>
            <person name="Hegedus B."/>
            <person name="Baldrian P."/>
            <person name="Stursova M."/>
            <person name="Weitz H."/>
            <person name="Taylor A."/>
            <person name="Grigoriev I.V."/>
            <person name="Nagy L.G."/>
            <person name="Martin F."/>
            <person name="Kauserud H."/>
        </authorList>
    </citation>
    <scope>NUCLEOTIDE SEQUENCE</scope>
    <source>
        <strain evidence="2">CBHHK182m</strain>
    </source>
</reference>
<feature type="region of interest" description="Disordered" evidence="1">
    <location>
        <begin position="1"/>
        <end position="21"/>
    </location>
</feature>
<accession>A0AAD7HCJ3</accession>
<protein>
    <submittedName>
        <fullName evidence="2">Uncharacterized protein</fullName>
    </submittedName>
</protein>
<organism evidence="2 3">
    <name type="scientific">Mycena metata</name>
    <dbReference type="NCBI Taxonomy" id="1033252"/>
    <lineage>
        <taxon>Eukaryota</taxon>
        <taxon>Fungi</taxon>
        <taxon>Dikarya</taxon>
        <taxon>Basidiomycota</taxon>
        <taxon>Agaricomycotina</taxon>
        <taxon>Agaricomycetes</taxon>
        <taxon>Agaricomycetidae</taxon>
        <taxon>Agaricales</taxon>
        <taxon>Marasmiineae</taxon>
        <taxon>Mycenaceae</taxon>
        <taxon>Mycena</taxon>
    </lineage>
</organism>
<name>A0AAD7HCJ3_9AGAR</name>
<dbReference type="AlphaFoldDB" id="A0AAD7HCJ3"/>
<evidence type="ECO:0000313" key="2">
    <source>
        <dbReference type="EMBL" id="KAJ7717187.1"/>
    </source>
</evidence>
<sequence length="213" mass="23529">MDHGSKNLEPPGLHGDWTGYNDSGFPGEPKEHAVQFGAKTGLMGFGSGLAPFQFTNNIVLGGLATAPSPAAMAQWICANKSYGAFTGLGVMGFRLTKTSLPAAVRAAFVCFYSWLERWLTANNKEILRFNTIFVEQLSCKVGRWNNRLQTMARIDLQEEAHRIFEGIDWESGANLEDHTKFPIPSSGAFPIEIFRRIVEEGIEVLVIESDVDM</sequence>
<proteinExistence type="predicted"/>
<dbReference type="EMBL" id="JARKIB010000280">
    <property type="protein sequence ID" value="KAJ7717187.1"/>
    <property type="molecule type" value="Genomic_DNA"/>
</dbReference>
<keyword evidence="3" id="KW-1185">Reference proteome</keyword>
<evidence type="ECO:0000313" key="3">
    <source>
        <dbReference type="Proteomes" id="UP001215598"/>
    </source>
</evidence>
<gene>
    <name evidence="2" type="ORF">B0H16DRAFT_1476210</name>
</gene>
<comment type="caution">
    <text evidence="2">The sequence shown here is derived from an EMBL/GenBank/DDBJ whole genome shotgun (WGS) entry which is preliminary data.</text>
</comment>
<evidence type="ECO:0000256" key="1">
    <source>
        <dbReference type="SAM" id="MobiDB-lite"/>
    </source>
</evidence>